<comment type="caution">
    <text evidence="9">The sequence shown here is derived from an EMBL/GenBank/DDBJ whole genome shotgun (WGS) entry which is preliminary data.</text>
</comment>
<dbReference type="PRINTS" id="PR00465">
    <property type="entry name" value="EP450IV"/>
</dbReference>
<comment type="similarity">
    <text evidence="2 8">Belongs to the cytochrome P450 family.</text>
</comment>
<keyword evidence="5 7" id="KW-0408">Iron</keyword>
<keyword evidence="4 8" id="KW-0560">Oxidoreductase</keyword>
<evidence type="ECO:0000256" key="5">
    <source>
        <dbReference type="ARBA" id="ARBA00023004"/>
    </source>
</evidence>
<dbReference type="FunFam" id="1.10.630.10:FF:000021">
    <property type="entry name" value="Cytochrome P450 61"/>
    <property type="match status" value="1"/>
</dbReference>
<sequence>MIPGASSFATRPSIITPSHDLYGPPTIWDFLGRHPGILTALTIIVSILILEQTRYRAKKQNLPGPSWTIPIIGKFKDSLNPTLEGYQKQWDSGELSALSVFHIFIVIASSNQYTRKIMNSPSYTEPCLVHSAKEILERDNWVFLTGKVHADYRRVLNSLFTRKSLAIYLKIQDGLARKTYATWMADTSASHASIMTKVRDFNMETSLRVFCGPHIPASAVREIAAKYWQITKALELVNFPLALPGTKVYGAIQARKVAMRWLEDAARKSKIAMQEGRDVECLLDAWVMENMTVNDSNGKNKRNFSDHEMAQVVLSFLFASQDAMSSGIIYMFQHLADHPDILAKIREEQLRVRAGDINIPMSLEMLDEMPYLQACVKESLRTKPPVMMVPYKAHQAFPITADYTVPKNSMVIPSLYPSLMDPKIYPSPHEFNPDRWLDPENSANKNPGNYLVFGAGAHRCIGVEYTTMNMATALGVAAITMDWDHLRTPESDKVQVIATIFPKDGCLLKFTPRST</sequence>
<evidence type="ECO:0000256" key="1">
    <source>
        <dbReference type="ARBA" id="ARBA00001971"/>
    </source>
</evidence>
<keyword evidence="3 7" id="KW-0479">Metal-binding</keyword>
<evidence type="ECO:0000313" key="10">
    <source>
        <dbReference type="Proteomes" id="UP000886523"/>
    </source>
</evidence>
<dbReference type="InterPro" id="IPR001128">
    <property type="entry name" value="Cyt_P450"/>
</dbReference>
<evidence type="ECO:0000256" key="3">
    <source>
        <dbReference type="ARBA" id="ARBA00022723"/>
    </source>
</evidence>
<dbReference type="GO" id="GO:0005506">
    <property type="term" value="F:iron ion binding"/>
    <property type="evidence" value="ECO:0007669"/>
    <property type="project" value="InterPro"/>
</dbReference>
<gene>
    <name evidence="9" type="ORF">BS47DRAFT_1331527</name>
</gene>
<dbReference type="Gene3D" id="1.10.630.10">
    <property type="entry name" value="Cytochrome P450"/>
    <property type="match status" value="1"/>
</dbReference>
<dbReference type="GO" id="GO:0000249">
    <property type="term" value="F:C-22 sterol desaturase (NADPH) activity"/>
    <property type="evidence" value="ECO:0007669"/>
    <property type="project" value="UniProtKB-EC"/>
</dbReference>
<reference evidence="9" key="1">
    <citation type="journal article" date="2020" name="Nat. Commun.">
        <title>Large-scale genome sequencing of mycorrhizal fungi provides insights into the early evolution of symbiotic traits.</title>
        <authorList>
            <person name="Miyauchi S."/>
            <person name="Kiss E."/>
            <person name="Kuo A."/>
            <person name="Drula E."/>
            <person name="Kohler A."/>
            <person name="Sanchez-Garcia M."/>
            <person name="Morin E."/>
            <person name="Andreopoulos B."/>
            <person name="Barry K.W."/>
            <person name="Bonito G."/>
            <person name="Buee M."/>
            <person name="Carver A."/>
            <person name="Chen C."/>
            <person name="Cichocki N."/>
            <person name="Clum A."/>
            <person name="Culley D."/>
            <person name="Crous P.W."/>
            <person name="Fauchery L."/>
            <person name="Girlanda M."/>
            <person name="Hayes R.D."/>
            <person name="Keri Z."/>
            <person name="LaButti K."/>
            <person name="Lipzen A."/>
            <person name="Lombard V."/>
            <person name="Magnuson J."/>
            <person name="Maillard F."/>
            <person name="Murat C."/>
            <person name="Nolan M."/>
            <person name="Ohm R.A."/>
            <person name="Pangilinan J."/>
            <person name="Pereira M.F."/>
            <person name="Perotto S."/>
            <person name="Peter M."/>
            <person name="Pfister S."/>
            <person name="Riley R."/>
            <person name="Sitrit Y."/>
            <person name="Stielow J.B."/>
            <person name="Szollosi G."/>
            <person name="Zifcakova L."/>
            <person name="Stursova M."/>
            <person name="Spatafora J.W."/>
            <person name="Tedersoo L."/>
            <person name="Vaario L.M."/>
            <person name="Yamada A."/>
            <person name="Yan M."/>
            <person name="Wang P."/>
            <person name="Xu J."/>
            <person name="Bruns T."/>
            <person name="Baldrian P."/>
            <person name="Vilgalys R."/>
            <person name="Dunand C."/>
            <person name="Henrissat B."/>
            <person name="Grigoriev I.V."/>
            <person name="Hibbett D."/>
            <person name="Nagy L.G."/>
            <person name="Martin F.M."/>
        </authorList>
    </citation>
    <scope>NUCLEOTIDE SEQUENCE</scope>
    <source>
        <strain evidence="9">UP504</strain>
    </source>
</reference>
<keyword evidence="7 8" id="KW-0349">Heme</keyword>
<evidence type="ECO:0000256" key="6">
    <source>
        <dbReference type="ARBA" id="ARBA00039038"/>
    </source>
</evidence>
<dbReference type="Pfam" id="PF00067">
    <property type="entry name" value="p450"/>
    <property type="match status" value="1"/>
</dbReference>
<keyword evidence="8" id="KW-0503">Monooxygenase</keyword>
<organism evidence="9 10">
    <name type="scientific">Hydnum rufescens UP504</name>
    <dbReference type="NCBI Taxonomy" id="1448309"/>
    <lineage>
        <taxon>Eukaryota</taxon>
        <taxon>Fungi</taxon>
        <taxon>Dikarya</taxon>
        <taxon>Basidiomycota</taxon>
        <taxon>Agaricomycotina</taxon>
        <taxon>Agaricomycetes</taxon>
        <taxon>Cantharellales</taxon>
        <taxon>Hydnaceae</taxon>
        <taxon>Hydnum</taxon>
    </lineage>
</organism>
<dbReference type="EMBL" id="MU129010">
    <property type="protein sequence ID" value="KAF9510802.1"/>
    <property type="molecule type" value="Genomic_DNA"/>
</dbReference>
<dbReference type="InterPro" id="IPR002403">
    <property type="entry name" value="Cyt_P450_E_grp-IV"/>
</dbReference>
<dbReference type="SUPFAM" id="SSF48264">
    <property type="entry name" value="Cytochrome P450"/>
    <property type="match status" value="1"/>
</dbReference>
<dbReference type="InterPro" id="IPR036396">
    <property type="entry name" value="Cyt_P450_sf"/>
</dbReference>
<evidence type="ECO:0000313" key="9">
    <source>
        <dbReference type="EMBL" id="KAF9510802.1"/>
    </source>
</evidence>
<dbReference type="Proteomes" id="UP000886523">
    <property type="component" value="Unassembled WGS sequence"/>
</dbReference>
<accession>A0A9P6DR76</accession>
<dbReference type="PROSITE" id="PS00086">
    <property type="entry name" value="CYTOCHROME_P450"/>
    <property type="match status" value="1"/>
</dbReference>
<protein>
    <recommendedName>
        <fullName evidence="6">sterol 22-desaturase</fullName>
        <ecNumber evidence="6">1.14.19.41</ecNumber>
    </recommendedName>
</protein>
<keyword evidence="10" id="KW-1185">Reference proteome</keyword>
<dbReference type="PANTHER" id="PTHR24286">
    <property type="entry name" value="CYTOCHROME P450 26"/>
    <property type="match status" value="1"/>
</dbReference>
<dbReference type="InterPro" id="IPR017972">
    <property type="entry name" value="Cyt_P450_CS"/>
</dbReference>
<dbReference type="EC" id="1.14.19.41" evidence="6"/>
<dbReference type="AlphaFoldDB" id="A0A9P6DR76"/>
<evidence type="ECO:0000256" key="2">
    <source>
        <dbReference type="ARBA" id="ARBA00010617"/>
    </source>
</evidence>
<dbReference type="GO" id="GO:0020037">
    <property type="term" value="F:heme binding"/>
    <property type="evidence" value="ECO:0007669"/>
    <property type="project" value="InterPro"/>
</dbReference>
<dbReference type="GO" id="GO:0004497">
    <property type="term" value="F:monooxygenase activity"/>
    <property type="evidence" value="ECO:0007669"/>
    <property type="project" value="UniProtKB-KW"/>
</dbReference>
<evidence type="ECO:0000256" key="8">
    <source>
        <dbReference type="RuleBase" id="RU000461"/>
    </source>
</evidence>
<comment type="cofactor">
    <cofactor evidence="1 7">
        <name>heme</name>
        <dbReference type="ChEBI" id="CHEBI:30413"/>
    </cofactor>
</comment>
<dbReference type="OrthoDB" id="1372046at2759"/>
<name>A0A9P6DR76_9AGAM</name>
<feature type="binding site" description="axial binding residue" evidence="7">
    <location>
        <position position="460"/>
    </location>
    <ligand>
        <name>heme</name>
        <dbReference type="ChEBI" id="CHEBI:30413"/>
    </ligand>
    <ligandPart>
        <name>Fe</name>
        <dbReference type="ChEBI" id="CHEBI:18248"/>
    </ligandPart>
</feature>
<proteinExistence type="inferred from homology"/>
<evidence type="ECO:0000256" key="7">
    <source>
        <dbReference type="PIRSR" id="PIRSR602403-1"/>
    </source>
</evidence>
<dbReference type="GO" id="GO:0016125">
    <property type="term" value="P:sterol metabolic process"/>
    <property type="evidence" value="ECO:0007669"/>
    <property type="project" value="TreeGrafter"/>
</dbReference>
<evidence type="ECO:0000256" key="4">
    <source>
        <dbReference type="ARBA" id="ARBA00023002"/>
    </source>
</evidence>
<dbReference type="PANTHER" id="PTHR24286:SF228">
    <property type="entry name" value="C-22 STEROL DESATURASE ERG5"/>
    <property type="match status" value="1"/>
</dbReference>